<keyword evidence="1" id="KW-0813">Transport</keyword>
<sequence length="153" mass="17720">MIRKELVFVDEEVDSQSEAIEKLVHQAVQLQVIEDEESFLKAIYHREEEFSTAVGFGVAIPHGMSDTVREAFVGFMKPKHTILWGNEQKEVDLLFMIGVPESRKNVIHLKLISQISKNLMKQEFREKLLACKNNDEAFQYLEKINEDIAKELN</sequence>
<organism evidence="7 8">
    <name type="scientific">Dielma fastidiosa</name>
    <dbReference type="NCBI Taxonomy" id="1034346"/>
    <lineage>
        <taxon>Bacteria</taxon>
        <taxon>Bacillati</taxon>
        <taxon>Bacillota</taxon>
        <taxon>Erysipelotrichia</taxon>
        <taxon>Erysipelotrichales</taxon>
        <taxon>Erysipelotrichaceae</taxon>
        <taxon>Dielma</taxon>
    </lineage>
</organism>
<dbReference type="Proteomes" id="UP000247612">
    <property type="component" value="Unassembled WGS sequence"/>
</dbReference>
<gene>
    <name evidence="7" type="ORF">DES51_103182</name>
</gene>
<name>A0A2V2F2W0_9FIRM</name>
<dbReference type="PANTHER" id="PTHR47738">
    <property type="entry name" value="PTS SYSTEM FRUCTOSE-LIKE EIIA COMPONENT-RELATED"/>
    <property type="match status" value="1"/>
</dbReference>
<evidence type="ECO:0000313" key="7">
    <source>
        <dbReference type="EMBL" id="PXX80586.1"/>
    </source>
</evidence>
<evidence type="ECO:0000256" key="3">
    <source>
        <dbReference type="ARBA" id="ARBA00022597"/>
    </source>
</evidence>
<dbReference type="GO" id="GO:0016020">
    <property type="term" value="C:membrane"/>
    <property type="evidence" value="ECO:0007669"/>
    <property type="project" value="InterPro"/>
</dbReference>
<dbReference type="OrthoDB" id="95460at2"/>
<dbReference type="GeneID" id="94441528"/>
<dbReference type="InterPro" id="IPR016152">
    <property type="entry name" value="PTrfase/Anion_transptr"/>
</dbReference>
<dbReference type="Pfam" id="PF00359">
    <property type="entry name" value="PTS_EIIA_2"/>
    <property type="match status" value="1"/>
</dbReference>
<dbReference type="PROSITE" id="PS00372">
    <property type="entry name" value="PTS_EIIA_TYPE_2_HIS"/>
    <property type="match status" value="1"/>
</dbReference>
<evidence type="ECO:0000256" key="2">
    <source>
        <dbReference type="ARBA" id="ARBA00022553"/>
    </source>
</evidence>
<keyword evidence="5" id="KW-0598">Phosphotransferase system</keyword>
<keyword evidence="2" id="KW-0597">Phosphoprotein</keyword>
<evidence type="ECO:0000256" key="1">
    <source>
        <dbReference type="ARBA" id="ARBA00022448"/>
    </source>
</evidence>
<dbReference type="PANTHER" id="PTHR47738:SF2">
    <property type="entry name" value="PTS SYSTEM FRUCTOSE-LIKE EIIA COMPONENT"/>
    <property type="match status" value="1"/>
</dbReference>
<keyword evidence="4" id="KW-0808">Transferase</keyword>
<evidence type="ECO:0000259" key="6">
    <source>
        <dbReference type="PROSITE" id="PS51094"/>
    </source>
</evidence>
<dbReference type="NCBIfam" id="TIGR00848">
    <property type="entry name" value="fruA"/>
    <property type="match status" value="1"/>
</dbReference>
<comment type="caution">
    <text evidence="7">The sequence shown here is derived from an EMBL/GenBank/DDBJ whole genome shotgun (WGS) entry which is preliminary data.</text>
</comment>
<dbReference type="STRING" id="1034346.GCA_000313565_01996"/>
<dbReference type="PROSITE" id="PS51094">
    <property type="entry name" value="PTS_EIIA_TYPE_2"/>
    <property type="match status" value="1"/>
</dbReference>
<evidence type="ECO:0000256" key="4">
    <source>
        <dbReference type="ARBA" id="ARBA00022679"/>
    </source>
</evidence>
<dbReference type="EMBL" id="QJKH01000003">
    <property type="protein sequence ID" value="PXX80586.1"/>
    <property type="molecule type" value="Genomic_DNA"/>
</dbReference>
<proteinExistence type="predicted"/>
<dbReference type="CDD" id="cd00211">
    <property type="entry name" value="PTS_IIA_fru"/>
    <property type="match status" value="1"/>
</dbReference>
<feature type="domain" description="PTS EIIA type-2" evidence="6">
    <location>
        <begin position="1"/>
        <end position="144"/>
    </location>
</feature>
<dbReference type="InterPro" id="IPR002178">
    <property type="entry name" value="PTS_EIIA_type-2_dom"/>
</dbReference>
<evidence type="ECO:0000313" key="8">
    <source>
        <dbReference type="Proteomes" id="UP000247612"/>
    </source>
</evidence>
<keyword evidence="8" id="KW-1185">Reference proteome</keyword>
<dbReference type="Gene3D" id="3.40.930.10">
    <property type="entry name" value="Mannitol-specific EII, Chain A"/>
    <property type="match status" value="1"/>
</dbReference>
<dbReference type="GO" id="GO:0008982">
    <property type="term" value="F:protein-N(PI)-phosphohistidine-sugar phosphotransferase activity"/>
    <property type="evidence" value="ECO:0007669"/>
    <property type="project" value="InterPro"/>
</dbReference>
<dbReference type="AlphaFoldDB" id="A0A2V2F2W0"/>
<evidence type="ECO:0000256" key="5">
    <source>
        <dbReference type="ARBA" id="ARBA00022683"/>
    </source>
</evidence>
<protein>
    <submittedName>
        <fullName evidence="7">PTS system IIA component (Fru family)</fullName>
    </submittedName>
</protein>
<dbReference type="SUPFAM" id="SSF55804">
    <property type="entry name" value="Phoshotransferase/anion transport protein"/>
    <property type="match status" value="1"/>
</dbReference>
<dbReference type="RefSeq" id="WP_022938301.1">
    <property type="nucleotide sequence ID" value="NZ_CABKRQ010000005.1"/>
</dbReference>
<dbReference type="InterPro" id="IPR051541">
    <property type="entry name" value="PTS_SugarTrans_NitroReg"/>
</dbReference>
<accession>A0A2V2F2W0</accession>
<dbReference type="GO" id="GO:0009401">
    <property type="term" value="P:phosphoenolpyruvate-dependent sugar phosphotransferase system"/>
    <property type="evidence" value="ECO:0007669"/>
    <property type="project" value="UniProtKB-KW"/>
</dbReference>
<keyword evidence="3" id="KW-0762">Sugar transport</keyword>
<dbReference type="InterPro" id="IPR004715">
    <property type="entry name" value="PTS_IIA_fruc"/>
</dbReference>
<reference evidence="7 8" key="1">
    <citation type="submission" date="2018-05" db="EMBL/GenBank/DDBJ databases">
        <title>Genomic Encyclopedia of Type Strains, Phase IV (KMG-IV): sequencing the most valuable type-strain genomes for metagenomic binning, comparative biology and taxonomic classification.</title>
        <authorList>
            <person name="Goeker M."/>
        </authorList>
    </citation>
    <scope>NUCLEOTIDE SEQUENCE [LARGE SCALE GENOMIC DNA]</scope>
    <source>
        <strain evidence="7 8">JC118</strain>
    </source>
</reference>